<dbReference type="Gene3D" id="3.10.129.10">
    <property type="entry name" value="Hotdog Thioesterase"/>
    <property type="match status" value="1"/>
</dbReference>
<reference evidence="1 2" key="1">
    <citation type="submission" date="2023-11" db="EMBL/GenBank/DDBJ databases">
        <title>Peredibacter starrii A3.12.</title>
        <authorList>
            <person name="Mitchell R.J."/>
        </authorList>
    </citation>
    <scope>NUCLEOTIDE SEQUENCE [LARGE SCALE GENOMIC DNA]</scope>
    <source>
        <strain evidence="1 2">A3.12</strain>
    </source>
</reference>
<accession>A0AAX4HRZ8</accession>
<dbReference type="KEGG" id="psti:SOO65_04300"/>
<sequence length="170" mass="18788">MKAAYKLIDKLLANPTPLNIMALDKVLKVGIPFNAPHGFKIKTLNRDAVIIALPNKKLNHNHLGGVHACAMATVGEYAAGLSLLQSFGISKYRLIMSDLSVKYTYQGRVDLEGVCSPTQIDVEKVRVGLETEGKYSQPLKTIIRDLNGKEVAEVTTIWQLKNWEQVKTKG</sequence>
<name>A0AAX4HRZ8_9BACT</name>
<gene>
    <name evidence="1" type="ORF">SOO65_04300</name>
</gene>
<keyword evidence="2" id="KW-1185">Reference proteome</keyword>
<evidence type="ECO:0000313" key="2">
    <source>
        <dbReference type="Proteomes" id="UP001324634"/>
    </source>
</evidence>
<dbReference type="AlphaFoldDB" id="A0AAX4HRZ8"/>
<organism evidence="1 2">
    <name type="scientific">Peredibacter starrii</name>
    <dbReference type="NCBI Taxonomy" id="28202"/>
    <lineage>
        <taxon>Bacteria</taxon>
        <taxon>Pseudomonadati</taxon>
        <taxon>Bdellovibrionota</taxon>
        <taxon>Bacteriovoracia</taxon>
        <taxon>Bacteriovoracales</taxon>
        <taxon>Bacteriovoracaceae</taxon>
        <taxon>Peredibacter</taxon>
    </lineage>
</organism>
<dbReference type="Pfam" id="PF14539">
    <property type="entry name" value="DUF4442"/>
    <property type="match status" value="1"/>
</dbReference>
<dbReference type="EMBL" id="CP139487">
    <property type="protein sequence ID" value="WPU65960.1"/>
    <property type="molecule type" value="Genomic_DNA"/>
</dbReference>
<proteinExistence type="predicted"/>
<protein>
    <submittedName>
        <fullName evidence="1">DUF4442 domain-containing protein</fullName>
    </submittedName>
</protein>
<dbReference type="Proteomes" id="UP001324634">
    <property type="component" value="Chromosome"/>
</dbReference>
<dbReference type="RefSeq" id="WP_321397500.1">
    <property type="nucleotide sequence ID" value="NZ_CP139487.1"/>
</dbReference>
<evidence type="ECO:0000313" key="1">
    <source>
        <dbReference type="EMBL" id="WPU65960.1"/>
    </source>
</evidence>
<dbReference type="InterPro" id="IPR029069">
    <property type="entry name" value="HotDog_dom_sf"/>
</dbReference>
<dbReference type="SUPFAM" id="SSF54637">
    <property type="entry name" value="Thioesterase/thiol ester dehydrase-isomerase"/>
    <property type="match status" value="1"/>
</dbReference>
<dbReference type="InterPro" id="IPR027961">
    <property type="entry name" value="DUF4442"/>
</dbReference>